<feature type="domain" description="FecR protein" evidence="2">
    <location>
        <begin position="176"/>
        <end position="270"/>
    </location>
</feature>
<dbReference type="EMBL" id="JAAAMI010000009">
    <property type="protein sequence ID" value="NDV44832.1"/>
    <property type="molecule type" value="Genomic_DNA"/>
</dbReference>
<dbReference type="RefSeq" id="WP_163636254.1">
    <property type="nucleotide sequence ID" value="NZ_JAAAMI010000009.1"/>
</dbReference>
<reference evidence="4 5" key="1">
    <citation type="submission" date="2020-01" db="EMBL/GenBank/DDBJ databases">
        <title>Muricauda sediminis sp.nov. 40Bstr401.</title>
        <authorList>
            <person name="Xue Z."/>
            <person name="Zhu S."/>
            <person name="Ren N."/>
            <person name="Chen T."/>
            <person name="Chen X."/>
            <person name="Chen J."/>
            <person name="Yang J."/>
        </authorList>
    </citation>
    <scope>NUCLEOTIDE SEQUENCE [LARGE SCALE GENOMIC DNA]</scope>
    <source>
        <strain evidence="4 5">40Bstr401</strain>
    </source>
</reference>
<name>A0A6I5L2P6_9FLAO</name>
<keyword evidence="1" id="KW-0812">Transmembrane</keyword>
<keyword evidence="1" id="KW-0472">Membrane</keyword>
<evidence type="ECO:0000256" key="1">
    <source>
        <dbReference type="SAM" id="Phobius"/>
    </source>
</evidence>
<evidence type="ECO:0000259" key="3">
    <source>
        <dbReference type="Pfam" id="PF16344"/>
    </source>
</evidence>
<feature type="transmembrane region" description="Helical" evidence="1">
    <location>
        <begin position="87"/>
        <end position="106"/>
    </location>
</feature>
<evidence type="ECO:0000259" key="2">
    <source>
        <dbReference type="Pfam" id="PF04773"/>
    </source>
</evidence>
<dbReference type="GO" id="GO:0016989">
    <property type="term" value="F:sigma factor antagonist activity"/>
    <property type="evidence" value="ECO:0007669"/>
    <property type="project" value="TreeGrafter"/>
</dbReference>
<keyword evidence="5" id="KW-1185">Reference proteome</keyword>
<dbReference type="PANTHER" id="PTHR30273:SF2">
    <property type="entry name" value="PROTEIN FECR"/>
    <property type="match status" value="1"/>
</dbReference>
<sequence>MTKLDIRRIITKYINQEASAEEMTILYEWVKKGNNQEVFKKLVQADFLINYQNRSSWESEEAFKQFLETIKEKESKKVRRLFTDKRVWKYAAAVVVLLGSSVYFMVARNASSLTEPRLDPNQITLQLDNGEVISFDPDIDVTVKSKSGGTVVSLKKGVLSQNDMADSKERSKMNVLRVPFGKSLSLTLQDGSVVMLNSGSTLTYPSSFAGMDKREVRLEGEAFFEVAKNPEQPFIVGTKSMYTQVFGTVFNISAYAEDNVAEVVLVEGSVGIGSPDNTLADNLQMLKPSQRASSKGEVGDQFLIENVDVTPYISWTQGILSFENEEMSEIIKRLQRQFNIKIVNKHEKLGERRFTGMFDEEDLDRILRTIQAHTHFSYSKVGNTITITEPQKNNAYDVKK</sequence>
<dbReference type="InterPro" id="IPR012373">
    <property type="entry name" value="Ferrdict_sens_TM"/>
</dbReference>
<proteinExistence type="predicted"/>
<dbReference type="Gene3D" id="2.60.120.1440">
    <property type="match status" value="1"/>
</dbReference>
<evidence type="ECO:0000313" key="5">
    <source>
        <dbReference type="Proteomes" id="UP000468707"/>
    </source>
</evidence>
<organism evidence="4 5">
    <name type="scientific">Flagellimonas sediminis</name>
    <dbReference type="NCBI Taxonomy" id="2696468"/>
    <lineage>
        <taxon>Bacteria</taxon>
        <taxon>Pseudomonadati</taxon>
        <taxon>Bacteroidota</taxon>
        <taxon>Flavobacteriia</taxon>
        <taxon>Flavobacteriales</taxon>
        <taxon>Flavobacteriaceae</taxon>
        <taxon>Flagellimonas</taxon>
    </lineage>
</organism>
<dbReference type="AlphaFoldDB" id="A0A6I5L2P6"/>
<dbReference type="InterPro" id="IPR032508">
    <property type="entry name" value="FecR_C"/>
</dbReference>
<dbReference type="Pfam" id="PF16344">
    <property type="entry name" value="FecR_C"/>
    <property type="match status" value="1"/>
</dbReference>
<dbReference type="PANTHER" id="PTHR30273">
    <property type="entry name" value="PERIPLASMIC SIGNAL SENSOR AND SIGMA FACTOR ACTIVATOR FECR-RELATED"/>
    <property type="match status" value="1"/>
</dbReference>
<evidence type="ECO:0000313" key="4">
    <source>
        <dbReference type="EMBL" id="NDV44832.1"/>
    </source>
</evidence>
<keyword evidence="1" id="KW-1133">Transmembrane helix</keyword>
<accession>A0A6I5L2P6</accession>
<gene>
    <name evidence="4" type="ORF">GTK07_15995</name>
</gene>
<dbReference type="InterPro" id="IPR006860">
    <property type="entry name" value="FecR"/>
</dbReference>
<dbReference type="Proteomes" id="UP000468707">
    <property type="component" value="Unassembled WGS sequence"/>
</dbReference>
<dbReference type="Gene3D" id="3.55.50.30">
    <property type="match status" value="1"/>
</dbReference>
<comment type="caution">
    <text evidence="4">The sequence shown here is derived from an EMBL/GenBank/DDBJ whole genome shotgun (WGS) entry which is preliminary data.</text>
</comment>
<feature type="domain" description="Protein FecR C-terminal" evidence="3">
    <location>
        <begin position="320"/>
        <end position="387"/>
    </location>
</feature>
<protein>
    <submittedName>
        <fullName evidence="4">DUF4974 domain-containing protein</fullName>
    </submittedName>
</protein>
<dbReference type="Pfam" id="PF04773">
    <property type="entry name" value="FecR"/>
    <property type="match status" value="1"/>
</dbReference>